<evidence type="ECO:0000256" key="5">
    <source>
        <dbReference type="ARBA" id="ARBA00022963"/>
    </source>
</evidence>
<evidence type="ECO:0000313" key="8">
    <source>
        <dbReference type="EMBL" id="ALF59224.1"/>
    </source>
</evidence>
<gene>
    <name evidence="8" type="ORF">AOC03_03455</name>
</gene>
<dbReference type="AlphaFoldDB" id="A0A0M4TUG1"/>
<evidence type="ECO:0000256" key="2">
    <source>
        <dbReference type="ARBA" id="ARBA00008664"/>
    </source>
</evidence>
<reference evidence="8 9" key="1">
    <citation type="submission" date="2015-09" db="EMBL/GenBank/DDBJ databases">
        <title>Complete genome of Psychrobacter urativorans R10.10B.</title>
        <authorList>
            <person name="See-Too W.S."/>
            <person name="Chan K.G."/>
        </authorList>
    </citation>
    <scope>NUCLEOTIDE SEQUENCE [LARGE SCALE GENOMIC DNA]</scope>
    <source>
        <strain evidence="8 9">R10.10B</strain>
    </source>
</reference>
<protein>
    <recommendedName>
        <fullName evidence="3">phospholipase D</fullName>
        <ecNumber evidence="3">3.1.4.4</ecNumber>
    </recommendedName>
</protein>
<dbReference type="RefSeq" id="WP_062533619.1">
    <property type="nucleotide sequence ID" value="NZ_CP012678.1"/>
</dbReference>
<dbReference type="GO" id="GO:0004630">
    <property type="term" value="F:phospholipase D activity"/>
    <property type="evidence" value="ECO:0007669"/>
    <property type="project" value="UniProtKB-EC"/>
</dbReference>
<dbReference type="Proteomes" id="UP000059847">
    <property type="component" value="Chromosome"/>
</dbReference>
<dbReference type="InterPro" id="IPR051406">
    <property type="entry name" value="PLD_domain"/>
</dbReference>
<dbReference type="EMBL" id="CP012678">
    <property type="protein sequence ID" value="ALF59224.1"/>
    <property type="molecule type" value="Genomic_DNA"/>
</dbReference>
<dbReference type="CDD" id="cd09174">
    <property type="entry name" value="PLDc_Nuc_like_unchar2"/>
    <property type="match status" value="1"/>
</dbReference>
<proteinExistence type="inferred from homology"/>
<name>A0A0M4TUG1_9GAMM</name>
<organism evidence="8 9">
    <name type="scientific">Psychrobacter urativorans</name>
    <dbReference type="NCBI Taxonomy" id="45610"/>
    <lineage>
        <taxon>Bacteria</taxon>
        <taxon>Pseudomonadati</taxon>
        <taxon>Pseudomonadota</taxon>
        <taxon>Gammaproteobacteria</taxon>
        <taxon>Moraxellales</taxon>
        <taxon>Moraxellaceae</taxon>
        <taxon>Psychrobacter</taxon>
    </lineage>
</organism>
<dbReference type="PANTHER" id="PTHR43856:SF1">
    <property type="entry name" value="MITOCHONDRIAL CARDIOLIPIN HYDROLASE"/>
    <property type="match status" value="1"/>
</dbReference>
<comment type="similarity">
    <text evidence="2">Belongs to the phospholipase D family.</text>
</comment>
<dbReference type="OrthoDB" id="9762009at2"/>
<dbReference type="PANTHER" id="PTHR43856">
    <property type="entry name" value="CARDIOLIPIN HYDROLASE"/>
    <property type="match status" value="1"/>
</dbReference>
<dbReference type="EC" id="3.1.4.4" evidence="3"/>
<dbReference type="GO" id="GO:0016042">
    <property type="term" value="P:lipid catabolic process"/>
    <property type="evidence" value="ECO:0007669"/>
    <property type="project" value="UniProtKB-KW"/>
</dbReference>
<feature type="domain" description="Phospholipase D-like" evidence="7">
    <location>
        <begin position="137"/>
        <end position="261"/>
    </location>
</feature>
<dbReference type="KEGG" id="pur:AOC03_03455"/>
<evidence type="ECO:0000256" key="3">
    <source>
        <dbReference type="ARBA" id="ARBA00012027"/>
    </source>
</evidence>
<evidence type="ECO:0000259" key="7">
    <source>
        <dbReference type="Pfam" id="PF13091"/>
    </source>
</evidence>
<comment type="catalytic activity">
    <reaction evidence="1">
        <text>a 1,2-diacyl-sn-glycero-3-phosphocholine + H2O = a 1,2-diacyl-sn-glycero-3-phosphate + choline + H(+)</text>
        <dbReference type="Rhea" id="RHEA:14445"/>
        <dbReference type="ChEBI" id="CHEBI:15354"/>
        <dbReference type="ChEBI" id="CHEBI:15377"/>
        <dbReference type="ChEBI" id="CHEBI:15378"/>
        <dbReference type="ChEBI" id="CHEBI:57643"/>
        <dbReference type="ChEBI" id="CHEBI:58608"/>
        <dbReference type="EC" id="3.1.4.4"/>
    </reaction>
</comment>
<sequence length="266" mass="30195">MKVSDLTLNAIKSYITGDGAPTAYMSGPELIKFFNAFGLSDEYSSGGLPNAWSRNEYTYERLKEVNGNPQFKKLIESIPDRRRVSNPDEIASELSSIIKYDGYFFEMDDLGIFKVTGSGVDDPILIAAHFQEIKNQIIEAIQAAEFTIWVAVAWFTDKDIGNELRNKNQSGINVRIIVNNDVTTNKYGLDFGSRGIEYKKISPSSRWGKKLMHNKFCIIDLCKVIHGSYNWTSNAQHNNESITITDSRTLAEEFSRQFIELYNQKN</sequence>
<keyword evidence="4" id="KW-0378">Hydrolase</keyword>
<dbReference type="Pfam" id="PF13091">
    <property type="entry name" value="PLDc_2"/>
    <property type="match status" value="1"/>
</dbReference>
<keyword evidence="6" id="KW-0443">Lipid metabolism</keyword>
<dbReference type="GO" id="GO:0016891">
    <property type="term" value="F:RNA endonuclease activity producing 5'-phosphomonoesters, hydrolytic mechanism"/>
    <property type="evidence" value="ECO:0007669"/>
    <property type="project" value="TreeGrafter"/>
</dbReference>
<evidence type="ECO:0000256" key="4">
    <source>
        <dbReference type="ARBA" id="ARBA00022801"/>
    </source>
</evidence>
<evidence type="ECO:0000313" key="9">
    <source>
        <dbReference type="Proteomes" id="UP000059847"/>
    </source>
</evidence>
<evidence type="ECO:0000256" key="1">
    <source>
        <dbReference type="ARBA" id="ARBA00000798"/>
    </source>
</evidence>
<dbReference type="Gene3D" id="3.30.870.10">
    <property type="entry name" value="Endonuclease Chain A"/>
    <property type="match status" value="1"/>
</dbReference>
<accession>A0A0M4TUG1</accession>
<evidence type="ECO:0000256" key="6">
    <source>
        <dbReference type="ARBA" id="ARBA00023098"/>
    </source>
</evidence>
<dbReference type="InterPro" id="IPR025202">
    <property type="entry name" value="PLD-like_dom"/>
</dbReference>
<dbReference type="SUPFAM" id="SSF56024">
    <property type="entry name" value="Phospholipase D/nuclease"/>
    <property type="match status" value="1"/>
</dbReference>
<keyword evidence="9" id="KW-1185">Reference proteome</keyword>
<keyword evidence="5" id="KW-0442">Lipid degradation</keyword>